<dbReference type="PANTHER" id="PTHR35333:SF4">
    <property type="entry name" value="SLR0121 PROTEIN"/>
    <property type="match status" value="1"/>
</dbReference>
<gene>
    <name evidence="2" type="ORF">GCM10008957_23320</name>
</gene>
<comment type="caution">
    <text evidence="2">The sequence shown here is derived from an EMBL/GenBank/DDBJ whole genome shotgun (WGS) entry which is preliminary data.</text>
</comment>
<keyword evidence="3" id="KW-1185">Reference proteome</keyword>
<dbReference type="GO" id="GO:0030655">
    <property type="term" value="P:beta-lactam antibiotic catabolic process"/>
    <property type="evidence" value="ECO:0007669"/>
    <property type="project" value="InterPro"/>
</dbReference>
<accession>A0A918C6X1</accession>
<reference evidence="2" key="2">
    <citation type="submission" date="2020-09" db="EMBL/GenBank/DDBJ databases">
        <authorList>
            <person name="Sun Q."/>
            <person name="Ohkuma M."/>
        </authorList>
    </citation>
    <scope>NUCLEOTIDE SEQUENCE</scope>
    <source>
        <strain evidence="2">JCM 31311</strain>
    </source>
</reference>
<feature type="domain" description="Beta-lactamase class A catalytic" evidence="1">
    <location>
        <begin position="29"/>
        <end position="269"/>
    </location>
</feature>
<dbReference type="InterPro" id="IPR045155">
    <property type="entry name" value="Beta-lactam_cat"/>
</dbReference>
<organism evidence="2 3">
    <name type="scientific">Deinococcus ruber</name>
    <dbReference type="NCBI Taxonomy" id="1848197"/>
    <lineage>
        <taxon>Bacteria</taxon>
        <taxon>Thermotogati</taxon>
        <taxon>Deinococcota</taxon>
        <taxon>Deinococci</taxon>
        <taxon>Deinococcales</taxon>
        <taxon>Deinococcaceae</taxon>
        <taxon>Deinococcus</taxon>
    </lineage>
</organism>
<evidence type="ECO:0000313" key="2">
    <source>
        <dbReference type="EMBL" id="GGR09887.1"/>
    </source>
</evidence>
<evidence type="ECO:0000313" key="3">
    <source>
        <dbReference type="Proteomes" id="UP000603865"/>
    </source>
</evidence>
<dbReference type="PANTHER" id="PTHR35333">
    <property type="entry name" value="BETA-LACTAMASE"/>
    <property type="match status" value="1"/>
</dbReference>
<dbReference type="GO" id="GO:0008800">
    <property type="term" value="F:beta-lactamase activity"/>
    <property type="evidence" value="ECO:0007669"/>
    <property type="project" value="InterPro"/>
</dbReference>
<dbReference type="Pfam" id="PF13354">
    <property type="entry name" value="Beta-lactamase2"/>
    <property type="match status" value="1"/>
</dbReference>
<evidence type="ECO:0000259" key="1">
    <source>
        <dbReference type="Pfam" id="PF13354"/>
    </source>
</evidence>
<dbReference type="EMBL" id="BMQL01000011">
    <property type="protein sequence ID" value="GGR09887.1"/>
    <property type="molecule type" value="Genomic_DNA"/>
</dbReference>
<dbReference type="Proteomes" id="UP000603865">
    <property type="component" value="Unassembled WGS sequence"/>
</dbReference>
<proteinExistence type="predicted"/>
<protein>
    <recommendedName>
        <fullName evidence="1">Beta-lactamase class A catalytic domain-containing protein</fullName>
    </recommendedName>
</protein>
<dbReference type="GO" id="GO:0046677">
    <property type="term" value="P:response to antibiotic"/>
    <property type="evidence" value="ECO:0007669"/>
    <property type="project" value="InterPro"/>
</dbReference>
<reference evidence="2" key="1">
    <citation type="journal article" date="2014" name="Int. J. Syst. Evol. Microbiol.">
        <title>Complete genome sequence of Corynebacterium casei LMG S-19264T (=DSM 44701T), isolated from a smear-ripened cheese.</title>
        <authorList>
            <consortium name="US DOE Joint Genome Institute (JGI-PGF)"/>
            <person name="Walter F."/>
            <person name="Albersmeier A."/>
            <person name="Kalinowski J."/>
            <person name="Ruckert C."/>
        </authorList>
    </citation>
    <scope>NUCLEOTIDE SEQUENCE</scope>
    <source>
        <strain evidence="2">JCM 31311</strain>
    </source>
</reference>
<dbReference type="InterPro" id="IPR012338">
    <property type="entry name" value="Beta-lactam/transpept-like"/>
</dbReference>
<sequence length="317" mass="34625">MSYQAPTFASGEIGFYLAQIDPQTLSPIKVIQHNADALFPLASTFKAMTLWGALRDVDAGRLTLNQMYDVTLRNRSIEAYQPGPRTLLNLLQQMIKRSENTAADIVQGAVGAERLQQLVTSQGSCNTTVRISTKAWWAAQGGLLPDVFGTSLPTGAAAYFAAPDADQAQTAAQAIQSAMNFTPSQVDDNLNRYFSSSLYSPQLDVQLQNHSTAREWAALIARLYLKNGLSDSSQTLLRTIMSSGCCTKPGPQYWGSKAGSGWRLLTMSGLLQVNGSFYVYSYLNHGSDIMDTDHLEGQLPQVSAYILSSIQRLQPRP</sequence>
<name>A0A918C6X1_9DEIO</name>
<dbReference type="Gene3D" id="3.40.710.10">
    <property type="entry name" value="DD-peptidase/beta-lactamase superfamily"/>
    <property type="match status" value="1"/>
</dbReference>
<dbReference type="InterPro" id="IPR000871">
    <property type="entry name" value="Beta-lactam_class-A"/>
</dbReference>
<dbReference type="AlphaFoldDB" id="A0A918C6X1"/>
<dbReference type="SUPFAM" id="SSF56601">
    <property type="entry name" value="beta-lactamase/transpeptidase-like"/>
    <property type="match status" value="1"/>
</dbReference>